<evidence type="ECO:0000313" key="1">
    <source>
        <dbReference type="EMBL" id="KXT71338.1"/>
    </source>
</evidence>
<dbReference type="PATRIC" id="fig|45634.12.peg.121"/>
<dbReference type="EMBL" id="LQRD01000003">
    <property type="protein sequence ID" value="KXT71338.1"/>
    <property type="molecule type" value="Genomic_DNA"/>
</dbReference>
<dbReference type="STRING" id="45634.SCRDD08_00118"/>
<name>A0A139N5M1_STRCR</name>
<dbReference type="RefSeq" id="WP_061421981.1">
    <property type="nucleotide sequence ID" value="NZ_KQ969062.1"/>
</dbReference>
<organism evidence="1 2">
    <name type="scientific">Streptococcus cristatus</name>
    <dbReference type="NCBI Taxonomy" id="45634"/>
    <lineage>
        <taxon>Bacteria</taxon>
        <taxon>Bacillati</taxon>
        <taxon>Bacillota</taxon>
        <taxon>Bacilli</taxon>
        <taxon>Lactobacillales</taxon>
        <taxon>Streptococcaceae</taxon>
        <taxon>Streptococcus</taxon>
    </lineage>
</organism>
<accession>A0A139N5M1</accession>
<protein>
    <submittedName>
        <fullName evidence="1">Uncharacterized protein</fullName>
    </submittedName>
</protein>
<dbReference type="Proteomes" id="UP000070377">
    <property type="component" value="Unassembled WGS sequence"/>
</dbReference>
<comment type="caution">
    <text evidence="1">The sequence shown here is derived from an EMBL/GenBank/DDBJ whole genome shotgun (WGS) entry which is preliminary data.</text>
</comment>
<proteinExistence type="predicted"/>
<dbReference type="AlphaFoldDB" id="A0A139N5M1"/>
<evidence type="ECO:0000313" key="2">
    <source>
        <dbReference type="Proteomes" id="UP000070377"/>
    </source>
</evidence>
<reference evidence="1 2" key="1">
    <citation type="submission" date="2016-01" db="EMBL/GenBank/DDBJ databases">
        <title>Highly variable Streptococcus oralis are common among viridans streptococci isolated from primates.</title>
        <authorList>
            <person name="Denapaite D."/>
            <person name="Rieger M."/>
            <person name="Koendgen S."/>
            <person name="Brueckner R."/>
            <person name="Ochigava I."/>
            <person name="Kappeler P."/>
            <person name="Maetz-Rensing K."/>
            <person name="Leendertz F."/>
            <person name="Hakenbeck R."/>
        </authorList>
    </citation>
    <scope>NUCLEOTIDE SEQUENCE [LARGE SCALE GENOMIC DNA]</scope>
    <source>
        <strain evidence="1 2">DD08</strain>
    </source>
</reference>
<gene>
    <name evidence="1" type="ORF">SCRDD08_00118</name>
</gene>
<sequence length="326" mass="37810">MKKKWIIVSVFLLGLLALIGAYDAYQYLTYGRYKEMMVEIQPHTYEFIENKQALVISWESTKTEKSTENKSDDSVPRGFGAAVYGKRYLSTESYQFIHPFHDPDFNLKDLSWGEFWKIQVYDVSTDQLTRKEYDLLEAIREYDDSYVPYSSYTAFFSYSNQEYRTINLEKVGGGSGRIVLFNLATGKIEDVPQGIDVPKDTRDTSIFRTSTSLEKYYEEPINNIFSSISLPNSVIKQSSDWRLKEEYPKAYELMTKQGGQLYLLSNETDFKLQSNIYNLLIPKDRQLFDNLTVYGSVTKDGQDHVVNSYEEFISVLKTDEEESNGN</sequence>